<dbReference type="PIRSF" id="PIRSF000097">
    <property type="entry name" value="AKR"/>
    <property type="match status" value="1"/>
</dbReference>
<comment type="caution">
    <text evidence="8">The sequence shown here is derived from an EMBL/GenBank/DDBJ whole genome shotgun (WGS) entry which is preliminary data.</text>
</comment>
<reference evidence="8 9" key="1">
    <citation type="submission" date="2017-04" db="EMBL/GenBank/DDBJ databases">
        <title>Draft genome sequences of Alloscardovia macacae UMA81211 and UMA81212 isolated from the feces of a rhesus macaque (Macaca mulatta).</title>
        <authorList>
            <person name="Albert K."/>
            <person name="Sela D.A."/>
        </authorList>
    </citation>
    <scope>NUCLEOTIDE SEQUENCE [LARGE SCALE GENOMIC DNA]</scope>
    <source>
        <strain evidence="8 9">UMA81212</strain>
    </source>
</reference>
<feature type="domain" description="NADP-dependent oxidoreductase" evidence="7">
    <location>
        <begin position="15"/>
        <end position="268"/>
    </location>
</feature>
<dbReference type="Proteomes" id="UP000243540">
    <property type="component" value="Unassembled WGS sequence"/>
</dbReference>
<dbReference type="OrthoDB" id="9804790at2"/>
<evidence type="ECO:0000256" key="3">
    <source>
        <dbReference type="ARBA" id="ARBA00023002"/>
    </source>
</evidence>
<dbReference type="RefSeq" id="WP_086106971.1">
    <property type="nucleotide sequence ID" value="NZ_NEKB01000013.1"/>
</dbReference>
<proteinExistence type="inferred from homology"/>
<dbReference type="STRING" id="1160091.B9T39_06320"/>
<dbReference type="GO" id="GO:0016616">
    <property type="term" value="F:oxidoreductase activity, acting on the CH-OH group of donors, NAD or NADP as acceptor"/>
    <property type="evidence" value="ECO:0007669"/>
    <property type="project" value="UniProtKB-ARBA"/>
</dbReference>
<evidence type="ECO:0000256" key="1">
    <source>
        <dbReference type="ARBA" id="ARBA00007905"/>
    </source>
</evidence>
<evidence type="ECO:0000256" key="4">
    <source>
        <dbReference type="PIRSR" id="PIRSR000097-1"/>
    </source>
</evidence>
<dbReference type="PANTHER" id="PTHR43827:SF3">
    <property type="entry name" value="NADP-DEPENDENT OXIDOREDUCTASE DOMAIN-CONTAINING PROTEIN"/>
    <property type="match status" value="1"/>
</dbReference>
<dbReference type="FunFam" id="3.20.20.100:FF:000015">
    <property type="entry name" value="Oxidoreductase, aldo/keto reductase family"/>
    <property type="match status" value="1"/>
</dbReference>
<feature type="binding site" evidence="5">
    <location>
        <position position="107"/>
    </location>
    <ligand>
        <name>substrate</name>
    </ligand>
</feature>
<dbReference type="EMBL" id="NEKC01000014">
    <property type="protein sequence ID" value="OTA28592.1"/>
    <property type="molecule type" value="Genomic_DNA"/>
</dbReference>
<dbReference type="PROSITE" id="PS00063">
    <property type="entry name" value="ALDOKETO_REDUCTASE_3"/>
    <property type="match status" value="1"/>
</dbReference>
<dbReference type="PROSITE" id="PS00062">
    <property type="entry name" value="ALDOKETO_REDUCTASE_2"/>
    <property type="match status" value="1"/>
</dbReference>
<accession>A0A1Y2SVR1</accession>
<protein>
    <submittedName>
        <fullName evidence="8">2,5-diketo-D-gluconic acid reductase</fullName>
    </submittedName>
</protein>
<evidence type="ECO:0000256" key="5">
    <source>
        <dbReference type="PIRSR" id="PIRSR000097-2"/>
    </source>
</evidence>
<dbReference type="InterPro" id="IPR020471">
    <property type="entry name" value="AKR"/>
</dbReference>
<organism evidence="8 9">
    <name type="scientific">Alloscardovia macacae</name>
    <dbReference type="NCBI Taxonomy" id="1160091"/>
    <lineage>
        <taxon>Bacteria</taxon>
        <taxon>Bacillati</taxon>
        <taxon>Actinomycetota</taxon>
        <taxon>Actinomycetes</taxon>
        <taxon>Bifidobacteriales</taxon>
        <taxon>Bifidobacteriaceae</taxon>
        <taxon>Alloscardovia</taxon>
    </lineage>
</organism>
<name>A0A1Y2SVR1_9BIFI</name>
<dbReference type="InterPro" id="IPR018170">
    <property type="entry name" value="Aldo/ket_reductase_CS"/>
</dbReference>
<comment type="similarity">
    <text evidence="1">Belongs to the aldo/keto reductase family.</text>
</comment>
<dbReference type="CDD" id="cd19071">
    <property type="entry name" value="AKR_AKR1-5-like"/>
    <property type="match status" value="1"/>
</dbReference>
<dbReference type="InterPro" id="IPR023210">
    <property type="entry name" value="NADP_OxRdtase_dom"/>
</dbReference>
<evidence type="ECO:0000313" key="8">
    <source>
        <dbReference type="EMBL" id="OTA28592.1"/>
    </source>
</evidence>
<dbReference type="PANTHER" id="PTHR43827">
    <property type="entry name" value="2,5-DIKETO-D-GLUCONIC ACID REDUCTASE"/>
    <property type="match status" value="1"/>
</dbReference>
<dbReference type="PROSITE" id="PS00798">
    <property type="entry name" value="ALDOKETO_REDUCTASE_1"/>
    <property type="match status" value="1"/>
</dbReference>
<feature type="site" description="Lowers pKa of active site Tyr" evidence="6">
    <location>
        <position position="74"/>
    </location>
</feature>
<dbReference type="SUPFAM" id="SSF51430">
    <property type="entry name" value="NAD(P)-linked oxidoreductase"/>
    <property type="match status" value="1"/>
</dbReference>
<evidence type="ECO:0000259" key="7">
    <source>
        <dbReference type="Pfam" id="PF00248"/>
    </source>
</evidence>
<dbReference type="Gene3D" id="3.20.20.100">
    <property type="entry name" value="NADP-dependent oxidoreductase domain"/>
    <property type="match status" value="1"/>
</dbReference>
<dbReference type="AlphaFoldDB" id="A0A1Y2SVR1"/>
<feature type="active site" description="Proton donor" evidence="4">
    <location>
        <position position="49"/>
    </location>
</feature>
<gene>
    <name evidence="8" type="ORF">B9T39_06320</name>
</gene>
<sequence>MKDYVLNNGVKIPSIGFGTFLAKDGEETYRAVRAALDAGYRHIDTAAIYGNEVSVGRALADSGVAREDIFVTTKLWNDNHTAEQAHAALDESLAKLGLDYVDLYLVHWPNPSSVRKELGADGWKERNAAVWSAMEEDLDAGKTRALGVSNFMKHHLDELLKTARVIPAVNQIRLAPGVYQTEAIEASRAQGILLEAWGPLGQGELFENETVRAMADKYGKTVAQLAVAWSLQNGFLPLPKSVTPERIASNLDALDVTLSAEDMETLKNLPVQQGADDPDVVSW</sequence>
<dbReference type="Pfam" id="PF00248">
    <property type="entry name" value="Aldo_ket_red"/>
    <property type="match status" value="1"/>
</dbReference>
<keyword evidence="3" id="KW-0560">Oxidoreductase</keyword>
<dbReference type="InterPro" id="IPR036812">
    <property type="entry name" value="NAD(P)_OxRdtase_dom_sf"/>
</dbReference>
<dbReference type="PRINTS" id="PR00069">
    <property type="entry name" value="ALDKETRDTASE"/>
</dbReference>
<evidence type="ECO:0000256" key="6">
    <source>
        <dbReference type="PIRSR" id="PIRSR000097-3"/>
    </source>
</evidence>
<keyword evidence="2" id="KW-0521">NADP</keyword>
<evidence type="ECO:0000313" key="9">
    <source>
        <dbReference type="Proteomes" id="UP000243540"/>
    </source>
</evidence>
<evidence type="ECO:0000256" key="2">
    <source>
        <dbReference type="ARBA" id="ARBA00022857"/>
    </source>
</evidence>